<evidence type="ECO:0000313" key="4">
    <source>
        <dbReference type="Proteomes" id="UP001556367"/>
    </source>
</evidence>
<feature type="compositionally biased region" description="Polar residues" evidence="2">
    <location>
        <begin position="31"/>
        <end position="41"/>
    </location>
</feature>
<feature type="region of interest" description="Disordered" evidence="2">
    <location>
        <begin position="53"/>
        <end position="111"/>
    </location>
</feature>
<evidence type="ECO:0000256" key="1">
    <source>
        <dbReference type="SAM" id="Coils"/>
    </source>
</evidence>
<feature type="compositionally biased region" description="Polar residues" evidence="2">
    <location>
        <begin position="676"/>
        <end position="687"/>
    </location>
</feature>
<proteinExistence type="predicted"/>
<gene>
    <name evidence="3" type="ORF">HGRIS_005075</name>
</gene>
<dbReference type="EMBL" id="JASNQZ010000008">
    <property type="protein sequence ID" value="KAL0953909.1"/>
    <property type="molecule type" value="Genomic_DNA"/>
</dbReference>
<protein>
    <submittedName>
        <fullName evidence="3">Uncharacterized protein</fullName>
    </submittedName>
</protein>
<feature type="coiled-coil region" evidence="1">
    <location>
        <begin position="285"/>
        <end position="323"/>
    </location>
</feature>
<sequence>MTDSDKVLSPMSALRARPPMPQGPRIRTRSSHTSVETHVNSLYSRDSTVFTNYSPTLLSPSSPSSLKSGSESQPLSAISEQPDHELPALSRKESLQAPSPSPSPSPHPSVKVVVKPTLLTPPPRIDFDSVPIQWKSLPLEAAVWTFSSQELQQIVSRSIRSSARESFIRLISIDTLDDHLPAELERLDRLKTMAQARYRFCVHRRTMLLQGLQLCAHPPPGSDAATSAANIGQLTGQLSETTAECDRLLEELLRVADQQAQINKLEDVHWASALAVALRKLNGSYAKRTTELKAARAKIASLEAELEDAWKEAEKMAKEIDENEEMIESDDDDLDEEDASLVMAEHIKILTSPVATHRVLPPISPGGVPPNEPDIQPPPTPTPPPPPPKDPLSSAIGETQPSPVDYIEPRPLPANIPTDLTHEDSFEPQANLTSDTATIRSTRSTRSARSARSARSTRSVRSTKTAPPGESRVSQVSAARRRSIRTSLGSLRFPSLRGKLGNAKAPPPMPDLPKDFAAYFNANSSSGMSPGGAGTPRPLNLSLPGARGGDSGLRSPQRTPLRASIDDIQIVPRTPKVATPQKKTMDDIGVRPGRSNPDPSLASLLAVAEHDTHPGDFGHDVVPGQRVTKTSIGSMSGASPAFEGVNLPLPSRAAAFRSSTDRFSLKLRRHSKSSSGVNSQSTRSRYSLNFPLFTGSGSKPTSRRPLSSVPAESS</sequence>
<feature type="compositionally biased region" description="Pro residues" evidence="2">
    <location>
        <begin position="362"/>
        <end position="390"/>
    </location>
</feature>
<organism evidence="3 4">
    <name type="scientific">Hohenbuehelia grisea</name>
    <dbReference type="NCBI Taxonomy" id="104357"/>
    <lineage>
        <taxon>Eukaryota</taxon>
        <taxon>Fungi</taxon>
        <taxon>Dikarya</taxon>
        <taxon>Basidiomycota</taxon>
        <taxon>Agaricomycotina</taxon>
        <taxon>Agaricomycetes</taxon>
        <taxon>Agaricomycetidae</taxon>
        <taxon>Agaricales</taxon>
        <taxon>Pleurotineae</taxon>
        <taxon>Pleurotaceae</taxon>
        <taxon>Hohenbuehelia</taxon>
    </lineage>
</organism>
<evidence type="ECO:0000313" key="3">
    <source>
        <dbReference type="EMBL" id="KAL0953909.1"/>
    </source>
</evidence>
<name>A0ABR3JDX7_9AGAR</name>
<reference evidence="4" key="1">
    <citation type="submission" date="2024-06" db="EMBL/GenBank/DDBJ databases">
        <title>Multi-omics analyses provide insights into the biosynthesis of the anticancer antibiotic pleurotin in Hohenbuehelia grisea.</title>
        <authorList>
            <person name="Weaver J.A."/>
            <person name="Alberti F."/>
        </authorList>
    </citation>
    <scope>NUCLEOTIDE SEQUENCE [LARGE SCALE GENOMIC DNA]</scope>
    <source>
        <strain evidence="4">T-177</strain>
    </source>
</reference>
<feature type="region of interest" description="Disordered" evidence="2">
    <location>
        <begin position="1"/>
        <end position="41"/>
    </location>
</feature>
<comment type="caution">
    <text evidence="3">The sequence shown here is derived from an EMBL/GenBank/DDBJ whole genome shotgun (WGS) entry which is preliminary data.</text>
</comment>
<keyword evidence="4" id="KW-1185">Reference proteome</keyword>
<evidence type="ECO:0000256" key="2">
    <source>
        <dbReference type="SAM" id="MobiDB-lite"/>
    </source>
</evidence>
<dbReference type="Proteomes" id="UP001556367">
    <property type="component" value="Unassembled WGS sequence"/>
</dbReference>
<feature type="region of interest" description="Disordered" evidence="2">
    <location>
        <begin position="667"/>
        <end position="714"/>
    </location>
</feature>
<feature type="region of interest" description="Disordered" evidence="2">
    <location>
        <begin position="358"/>
        <end position="559"/>
    </location>
</feature>
<feature type="compositionally biased region" description="Basic and acidic residues" evidence="2">
    <location>
        <begin position="81"/>
        <end position="94"/>
    </location>
</feature>
<feature type="compositionally biased region" description="Low complexity" evidence="2">
    <location>
        <begin position="433"/>
        <end position="478"/>
    </location>
</feature>
<feature type="compositionally biased region" description="Low complexity" evidence="2">
    <location>
        <begin position="54"/>
        <end position="76"/>
    </location>
</feature>
<accession>A0ABR3JDX7</accession>
<keyword evidence="1" id="KW-0175">Coiled coil</keyword>
<feature type="coiled-coil region" evidence="1">
    <location>
        <begin position="231"/>
        <end position="258"/>
    </location>
</feature>